<evidence type="ECO:0000313" key="1">
    <source>
        <dbReference type="EMBL" id="RGR46617.1"/>
    </source>
</evidence>
<accession>A0A412ENA2</accession>
<dbReference type="RefSeq" id="WP_118031622.1">
    <property type="nucleotide sequence ID" value="NZ_QRUH01000013.1"/>
</dbReference>
<gene>
    <name evidence="1" type="ORF">DWY46_14505</name>
</gene>
<dbReference type="AlphaFoldDB" id="A0A412ENA2"/>
<comment type="caution">
    <text evidence="1">The sequence shown here is derived from an EMBL/GenBank/DDBJ whole genome shotgun (WGS) entry which is preliminary data.</text>
</comment>
<dbReference type="Proteomes" id="UP000285839">
    <property type="component" value="Unassembled WGS sequence"/>
</dbReference>
<sequence length="113" mass="13483">MNKDYLSKLNWAVFTMIDRSTQDDRRSKISVAGLFAYPANAEDFIKTLPSEHEWYILDLDRLERFEEFYNYVQDINKEYGERAIFHINDGGFLVDELNCFRSILNIWTDTKIN</sequence>
<proteinExistence type="predicted"/>
<organism evidence="1 2">
    <name type="scientific">Blautia obeum</name>
    <dbReference type="NCBI Taxonomy" id="40520"/>
    <lineage>
        <taxon>Bacteria</taxon>
        <taxon>Bacillati</taxon>
        <taxon>Bacillota</taxon>
        <taxon>Clostridia</taxon>
        <taxon>Lachnospirales</taxon>
        <taxon>Lachnospiraceae</taxon>
        <taxon>Blautia</taxon>
    </lineage>
</organism>
<name>A0A412ENA2_9FIRM</name>
<protein>
    <submittedName>
        <fullName evidence="1">Uncharacterized protein</fullName>
    </submittedName>
</protein>
<reference evidence="1 2" key="1">
    <citation type="submission" date="2018-08" db="EMBL/GenBank/DDBJ databases">
        <title>A genome reference for cultivated species of the human gut microbiota.</title>
        <authorList>
            <person name="Zou Y."/>
            <person name="Xue W."/>
            <person name="Luo G."/>
        </authorList>
    </citation>
    <scope>NUCLEOTIDE SEQUENCE [LARGE SCALE GENOMIC DNA]</scope>
    <source>
        <strain evidence="1 2">AF25-21</strain>
    </source>
</reference>
<dbReference type="EMBL" id="QRUH01000013">
    <property type="protein sequence ID" value="RGR46617.1"/>
    <property type="molecule type" value="Genomic_DNA"/>
</dbReference>
<evidence type="ECO:0000313" key="2">
    <source>
        <dbReference type="Proteomes" id="UP000285839"/>
    </source>
</evidence>